<name>A0ABR7DB43_9CLOT</name>
<reference evidence="1 2" key="1">
    <citation type="submission" date="2020-08" db="EMBL/GenBank/DDBJ databases">
        <title>Genome public.</title>
        <authorList>
            <person name="Liu C."/>
            <person name="Sun Q."/>
        </authorList>
    </citation>
    <scope>NUCLEOTIDE SEQUENCE [LARGE SCALE GENOMIC DNA]</scope>
    <source>
        <strain evidence="1 2">NSJ-6</strain>
    </source>
</reference>
<dbReference type="Proteomes" id="UP000596929">
    <property type="component" value="Unassembled WGS sequence"/>
</dbReference>
<gene>
    <name evidence="1" type="ORF">H8S20_06525</name>
</gene>
<keyword evidence="2" id="KW-1185">Reference proteome</keyword>
<evidence type="ECO:0000313" key="1">
    <source>
        <dbReference type="EMBL" id="MBC5628552.1"/>
    </source>
</evidence>
<accession>A0ABR7DB43</accession>
<protein>
    <submittedName>
        <fullName evidence="1">Uncharacterized protein</fullName>
    </submittedName>
</protein>
<evidence type="ECO:0000313" key="2">
    <source>
        <dbReference type="Proteomes" id="UP000596929"/>
    </source>
</evidence>
<proteinExistence type="predicted"/>
<sequence length="51" mass="6301">MFTFVLPEENICNTTDVEMEIVTHYTDLEKICYNRKVNICNYNSRFMKYYY</sequence>
<comment type="caution">
    <text evidence="1">The sequence shown here is derived from an EMBL/GenBank/DDBJ whole genome shotgun (WGS) entry which is preliminary data.</text>
</comment>
<organism evidence="1 2">
    <name type="scientific">Clostridium hominis</name>
    <dbReference type="NCBI Taxonomy" id="2763036"/>
    <lineage>
        <taxon>Bacteria</taxon>
        <taxon>Bacillati</taxon>
        <taxon>Bacillota</taxon>
        <taxon>Clostridia</taxon>
        <taxon>Eubacteriales</taxon>
        <taxon>Clostridiaceae</taxon>
        <taxon>Clostridium</taxon>
    </lineage>
</organism>
<dbReference type="RefSeq" id="WP_186859598.1">
    <property type="nucleotide sequence ID" value="NZ_JACOOO010000010.1"/>
</dbReference>
<dbReference type="EMBL" id="JACOOO010000010">
    <property type="protein sequence ID" value="MBC5628552.1"/>
    <property type="molecule type" value="Genomic_DNA"/>
</dbReference>